<name>A0A673IEK2_9TELE</name>
<sequence>MTSQEKTKVVLLACGSFNPITNMHLRMFELARDHLEDTGRYIVVKGIISPVGDSYKKKATENSDWITVDDWESQQLEWVETAKVVRWERLKIM</sequence>
<dbReference type="InterPro" id="IPR004821">
    <property type="entry name" value="Cyt_trans-like"/>
</dbReference>
<dbReference type="SUPFAM" id="SSF52374">
    <property type="entry name" value="Nucleotidylyl transferase"/>
    <property type="match status" value="1"/>
</dbReference>
<accession>A0A673IEK2</accession>
<keyword evidence="3" id="KW-1185">Reference proteome</keyword>
<dbReference type="Proteomes" id="UP000472270">
    <property type="component" value="Unassembled WGS sequence"/>
</dbReference>
<dbReference type="GO" id="GO:0005634">
    <property type="term" value="C:nucleus"/>
    <property type="evidence" value="ECO:0007669"/>
    <property type="project" value="TreeGrafter"/>
</dbReference>
<feature type="domain" description="Cytidyltransferase-like" evidence="1">
    <location>
        <begin position="12"/>
        <end position="47"/>
    </location>
</feature>
<dbReference type="PANTHER" id="PTHR12039">
    <property type="entry name" value="NICOTINAMIDE MONONUCLEOTIDE ADENYLYLTRANSFERASE"/>
    <property type="match status" value="1"/>
</dbReference>
<dbReference type="Gene3D" id="3.40.50.620">
    <property type="entry name" value="HUPs"/>
    <property type="match status" value="1"/>
</dbReference>
<evidence type="ECO:0000259" key="1">
    <source>
        <dbReference type="Pfam" id="PF01467"/>
    </source>
</evidence>
<dbReference type="GO" id="GO:0000309">
    <property type="term" value="F:nicotinamide-nucleotide adenylyltransferase activity"/>
    <property type="evidence" value="ECO:0007669"/>
    <property type="project" value="TreeGrafter"/>
</dbReference>
<dbReference type="PANTHER" id="PTHR12039:SF21">
    <property type="entry name" value="NICOTINAMIDE_NICOTINIC ACID MONONUCLEOTIDE ADENYLYLTRANSFERASE 1"/>
    <property type="match status" value="1"/>
</dbReference>
<dbReference type="AlphaFoldDB" id="A0A673IEK2"/>
<dbReference type="Ensembl" id="ENSSRHT00000038329.1">
    <property type="protein sequence ID" value="ENSSRHP00000037252.1"/>
    <property type="gene ID" value="ENSSRHG00000019058.1"/>
</dbReference>
<reference evidence="2" key="2">
    <citation type="submission" date="2025-09" db="UniProtKB">
        <authorList>
            <consortium name="Ensembl"/>
        </authorList>
    </citation>
    <scope>IDENTIFICATION</scope>
</reference>
<protein>
    <recommendedName>
        <fullName evidence="1">Cytidyltransferase-like domain-containing protein</fullName>
    </recommendedName>
</protein>
<reference evidence="2" key="1">
    <citation type="submission" date="2025-08" db="UniProtKB">
        <authorList>
            <consortium name="Ensembl"/>
        </authorList>
    </citation>
    <scope>IDENTIFICATION</scope>
</reference>
<dbReference type="Pfam" id="PF01467">
    <property type="entry name" value="CTP_transf_like"/>
    <property type="match status" value="1"/>
</dbReference>
<dbReference type="InterPro" id="IPR051182">
    <property type="entry name" value="Euk_NMN_adenylyltrnsfrase"/>
</dbReference>
<evidence type="ECO:0000313" key="2">
    <source>
        <dbReference type="Ensembl" id="ENSSRHP00000037252.1"/>
    </source>
</evidence>
<dbReference type="InterPro" id="IPR014729">
    <property type="entry name" value="Rossmann-like_a/b/a_fold"/>
</dbReference>
<evidence type="ECO:0000313" key="3">
    <source>
        <dbReference type="Proteomes" id="UP000472270"/>
    </source>
</evidence>
<dbReference type="GO" id="GO:0009435">
    <property type="term" value="P:NAD+ biosynthetic process"/>
    <property type="evidence" value="ECO:0007669"/>
    <property type="project" value="TreeGrafter"/>
</dbReference>
<proteinExistence type="predicted"/>
<organism evidence="2 3">
    <name type="scientific">Sinocyclocheilus rhinocerous</name>
    <dbReference type="NCBI Taxonomy" id="307959"/>
    <lineage>
        <taxon>Eukaryota</taxon>
        <taxon>Metazoa</taxon>
        <taxon>Chordata</taxon>
        <taxon>Craniata</taxon>
        <taxon>Vertebrata</taxon>
        <taxon>Euteleostomi</taxon>
        <taxon>Actinopterygii</taxon>
        <taxon>Neopterygii</taxon>
        <taxon>Teleostei</taxon>
        <taxon>Ostariophysi</taxon>
        <taxon>Cypriniformes</taxon>
        <taxon>Cyprinidae</taxon>
        <taxon>Cyprininae</taxon>
        <taxon>Sinocyclocheilus</taxon>
    </lineage>
</organism>
<dbReference type="GO" id="GO:0004515">
    <property type="term" value="F:nicotinate-nucleotide adenylyltransferase activity"/>
    <property type="evidence" value="ECO:0007669"/>
    <property type="project" value="TreeGrafter"/>
</dbReference>